<reference evidence="2 4" key="2">
    <citation type="submission" date="2021-03" db="EMBL/GenBank/DDBJ databases">
        <title>Mucilaginibacter strains isolated from gold and copper mining confer multi heavy-metal resistance.</title>
        <authorList>
            <person name="Li Y."/>
        </authorList>
    </citation>
    <scope>NUCLEOTIDE SEQUENCE [LARGE SCALE GENOMIC DNA]</scope>
    <source>
        <strain evidence="2 4">P2-4</strain>
    </source>
</reference>
<dbReference type="Gene3D" id="3.30.300.20">
    <property type="match status" value="1"/>
</dbReference>
<organism evidence="1 3">
    <name type="scientific">Mucilaginibacter rubeus</name>
    <dbReference type="NCBI Taxonomy" id="2027860"/>
    <lineage>
        <taxon>Bacteria</taxon>
        <taxon>Pseudomonadati</taxon>
        <taxon>Bacteroidota</taxon>
        <taxon>Sphingobacteriia</taxon>
        <taxon>Sphingobacteriales</taxon>
        <taxon>Sphingobacteriaceae</taxon>
        <taxon>Mucilaginibacter</taxon>
    </lineage>
</organism>
<dbReference type="Proteomes" id="UP000663940">
    <property type="component" value="Chromosome"/>
</dbReference>
<protein>
    <submittedName>
        <fullName evidence="1">OsmC family protein</fullName>
    </submittedName>
</protein>
<dbReference type="AlphaFoldDB" id="A0AAE6JA97"/>
<keyword evidence="4" id="KW-1185">Reference proteome</keyword>
<sequence>MNISAKIKSSYDHHAIDVQTNGDLKNITIQPKSTGYGSSINGGELLMLSLATCFCNDLYREANKRNIKIETIEVECTSDFGAEGEPGSNFRYKAHVIADASAEKIQSLINHTDKVAEIHNTLRQGLSITLDNS</sequence>
<dbReference type="Pfam" id="PF02566">
    <property type="entry name" value="OsmC"/>
    <property type="match status" value="1"/>
</dbReference>
<dbReference type="Proteomes" id="UP000250557">
    <property type="component" value="Chromosome"/>
</dbReference>
<gene>
    <name evidence="1" type="ORF">DIU31_000010</name>
    <name evidence="2" type="ORF">J3L21_27755</name>
</gene>
<evidence type="ECO:0000313" key="2">
    <source>
        <dbReference type="EMBL" id="QTE49289.1"/>
    </source>
</evidence>
<proteinExistence type="predicted"/>
<evidence type="ECO:0000313" key="4">
    <source>
        <dbReference type="Proteomes" id="UP000663940"/>
    </source>
</evidence>
<dbReference type="EMBL" id="CP043451">
    <property type="protein sequence ID" value="QEM01979.1"/>
    <property type="molecule type" value="Genomic_DNA"/>
</dbReference>
<dbReference type="InterPro" id="IPR036102">
    <property type="entry name" value="OsmC/Ohrsf"/>
</dbReference>
<accession>A0AAE6JA97</accession>
<dbReference type="InterPro" id="IPR015946">
    <property type="entry name" value="KH_dom-like_a/b"/>
</dbReference>
<reference evidence="1 3" key="1">
    <citation type="submission" date="2019-08" db="EMBL/GenBank/DDBJ databases">
        <title>Comparative genome analysis confer to the adaptation heavy metal polluted environment.</title>
        <authorList>
            <person name="Li Y."/>
        </authorList>
    </citation>
    <scope>NUCLEOTIDE SEQUENCE [LARGE SCALE GENOMIC DNA]</scope>
    <source>
        <strain evidence="1 3">P2</strain>
    </source>
</reference>
<dbReference type="EMBL" id="CP071880">
    <property type="protein sequence ID" value="QTE49289.1"/>
    <property type="molecule type" value="Genomic_DNA"/>
</dbReference>
<dbReference type="InterPro" id="IPR003718">
    <property type="entry name" value="OsmC/Ohr_fam"/>
</dbReference>
<dbReference type="RefSeq" id="WP_112652772.1">
    <property type="nucleotide sequence ID" value="NZ_CP043451.1"/>
</dbReference>
<name>A0AAE6JA97_9SPHI</name>
<evidence type="ECO:0000313" key="1">
    <source>
        <dbReference type="EMBL" id="QEM01979.1"/>
    </source>
</evidence>
<evidence type="ECO:0000313" key="3">
    <source>
        <dbReference type="Proteomes" id="UP000250557"/>
    </source>
</evidence>
<dbReference type="SUPFAM" id="SSF82784">
    <property type="entry name" value="OsmC-like"/>
    <property type="match status" value="1"/>
</dbReference>